<protein>
    <submittedName>
        <fullName evidence="2">Uncharacterized protein</fullName>
    </submittedName>
</protein>
<accession>A0A857MI95</accession>
<name>A0A857MI95_9ACTN</name>
<gene>
    <name evidence="2" type="ORF">GII30_21215</name>
</gene>
<evidence type="ECO:0000313" key="2">
    <source>
        <dbReference type="EMBL" id="QHN41345.1"/>
    </source>
</evidence>
<feature type="compositionally biased region" description="Basic and acidic residues" evidence="1">
    <location>
        <begin position="142"/>
        <end position="154"/>
    </location>
</feature>
<feature type="region of interest" description="Disordered" evidence="1">
    <location>
        <begin position="142"/>
        <end position="164"/>
    </location>
</feature>
<dbReference type="EMBL" id="CP045810">
    <property type="protein sequence ID" value="QHN41345.1"/>
    <property type="molecule type" value="Genomic_DNA"/>
</dbReference>
<reference evidence="2" key="1">
    <citation type="journal article" date="2021" name="Nat. Microbiol.">
        <title>Cocultivation of an ultrasmall environmental parasitic bacterium with lytic ability against bacteria associated with wastewater foams.</title>
        <authorList>
            <person name="Batinovic S."/>
            <person name="Rose J.J.A."/>
            <person name="Ratcliffe J."/>
            <person name="Seviour R.J."/>
            <person name="Petrovski S."/>
        </authorList>
    </citation>
    <scope>NUCLEOTIDE SEQUENCE</scope>
    <source>
        <strain evidence="2">CON44</strain>
    </source>
</reference>
<dbReference type="AlphaFoldDB" id="A0A857MI95"/>
<organism evidence="2">
    <name type="scientific">Gordonia amarae</name>
    <dbReference type="NCBI Taxonomy" id="36821"/>
    <lineage>
        <taxon>Bacteria</taxon>
        <taxon>Bacillati</taxon>
        <taxon>Actinomycetota</taxon>
        <taxon>Actinomycetes</taxon>
        <taxon>Mycobacteriales</taxon>
        <taxon>Gordoniaceae</taxon>
        <taxon>Gordonia</taxon>
    </lineage>
</organism>
<sequence>MSEILSPEQARQEVTAAEAAVADAEQQIADGGTVTPSTFSKLKDALTFARLRAEGAEKRAKATAEAAVAAERRSQLDALAADVADLTDCTPVYVAYAALVAAHTEFGAVLADRSARIDDAGRRADALDVPEQVAGLARFRADRGAEQAAKDAHGRHPSQGPHEFLTPEEQGTAVAAREQWAADSLAESERQTAEYIAEENAREQRAREEYEALQRRLAEERKPRYKQEVTR</sequence>
<evidence type="ECO:0000256" key="1">
    <source>
        <dbReference type="SAM" id="MobiDB-lite"/>
    </source>
</evidence>
<proteinExistence type="predicted"/>
<dbReference type="RefSeq" id="WP_005193352.1">
    <property type="nucleotide sequence ID" value="NZ_CP045804.1"/>
</dbReference>